<name>G0SC51_CHATD</name>
<dbReference type="GO" id="GO:0008840">
    <property type="term" value="F:4-hydroxy-tetrahydrodipicolinate synthase activity"/>
    <property type="evidence" value="ECO:0007669"/>
    <property type="project" value="TreeGrafter"/>
</dbReference>
<dbReference type="CDD" id="cd00408">
    <property type="entry name" value="DHDPS-like"/>
    <property type="match status" value="1"/>
</dbReference>
<dbReference type="PANTHER" id="PTHR12128">
    <property type="entry name" value="DIHYDRODIPICOLINATE SYNTHASE"/>
    <property type="match status" value="1"/>
</dbReference>
<dbReference type="AlphaFoldDB" id="G0SC51"/>
<dbReference type="HOGENOM" id="CLU_049343_0_2_1"/>
<dbReference type="PANTHER" id="PTHR12128:SF52">
    <property type="entry name" value="4-HYDROXY-2-OXOGLUTARATE ALDOLASE, MITOCHONDRIAL-RELATED"/>
    <property type="match status" value="1"/>
</dbReference>
<dbReference type="EMBL" id="GL988045">
    <property type="protein sequence ID" value="EGS18977.1"/>
    <property type="molecule type" value="Genomic_DNA"/>
</dbReference>
<evidence type="ECO:0000256" key="1">
    <source>
        <dbReference type="PIRNR" id="PIRNR001365"/>
    </source>
</evidence>
<accession>G0SC51</accession>
<dbReference type="OMA" id="RDTIFHE"/>
<dbReference type="PIRSF" id="PIRSF001365">
    <property type="entry name" value="DHDPS"/>
    <property type="match status" value="1"/>
</dbReference>
<feature type="active site" description="Proton donor/acceptor" evidence="2">
    <location>
        <position position="174"/>
    </location>
</feature>
<sequence length="352" mass="38005">MESFQLSISNPLTPTSLLNAMDQMEEDDGPTVLPNGVYVPMPAFFTPDDELDIPAIQRHTARLLAAGVSGLVVHGSNGEAVHLSRAERRATIKAVADTVRHEKTDLHRPIPIIAGCSAQSIRETLELCIEAYEAGATHAIILPPGYYASLLTKPAVIDFFTTIASRSPIPILIYNFPAAANGLDLDSDTLLTLASHPRIVGVKLTCGNTGKLARLVAGTASSEFFIAGGSADFILQGLVVGAHGTICGFANLAPRACVRIFELWEQGRIKEARTLQHEVAKGDWLAIRYGFVGVKAAMPIFHGDAERGCAVPRLPFKPLMKDGPEVEEIRRGMEGVLRVERRLAEEARARGR</sequence>
<dbReference type="STRING" id="759272.G0SC51"/>
<dbReference type="InterPro" id="IPR002220">
    <property type="entry name" value="DapA-like"/>
</dbReference>
<keyword evidence="5" id="KW-1185">Reference proteome</keyword>
<proteinExistence type="inferred from homology"/>
<dbReference type="RefSeq" id="XP_006695922.1">
    <property type="nucleotide sequence ID" value="XM_006695859.1"/>
</dbReference>
<evidence type="ECO:0000313" key="4">
    <source>
        <dbReference type="EMBL" id="EGS18977.1"/>
    </source>
</evidence>
<dbReference type="SMART" id="SM01130">
    <property type="entry name" value="DHDPS"/>
    <property type="match status" value="1"/>
</dbReference>
<evidence type="ECO:0000313" key="5">
    <source>
        <dbReference type="Proteomes" id="UP000008066"/>
    </source>
</evidence>
<reference evidence="4 5" key="1">
    <citation type="journal article" date="2011" name="Cell">
        <title>Insight into structure and assembly of the nuclear pore complex by utilizing the genome of a eukaryotic thermophile.</title>
        <authorList>
            <person name="Amlacher S."/>
            <person name="Sarges P."/>
            <person name="Flemming D."/>
            <person name="van Noort V."/>
            <person name="Kunze R."/>
            <person name="Devos D.P."/>
            <person name="Arumugam M."/>
            <person name="Bork P."/>
            <person name="Hurt E."/>
        </authorList>
    </citation>
    <scope>NUCLEOTIDE SEQUENCE [LARGE SCALE GENOMIC DNA]</scope>
    <source>
        <strain evidence="5">DSM 1495 / CBS 144.50 / IMI 039719</strain>
    </source>
</reference>
<dbReference type="GeneID" id="18259633"/>
<dbReference type="SUPFAM" id="SSF51569">
    <property type="entry name" value="Aldolase"/>
    <property type="match status" value="1"/>
</dbReference>
<dbReference type="Gene3D" id="3.20.20.70">
    <property type="entry name" value="Aldolase class I"/>
    <property type="match status" value="1"/>
</dbReference>
<dbReference type="eggNOG" id="ENOG502QWNS">
    <property type="taxonomic scope" value="Eukaryota"/>
</dbReference>
<dbReference type="Proteomes" id="UP000008066">
    <property type="component" value="Unassembled WGS sequence"/>
</dbReference>
<dbReference type="Pfam" id="PF00701">
    <property type="entry name" value="DHDPS"/>
    <property type="match status" value="1"/>
</dbReference>
<feature type="active site" description="Schiff-base intermediate with substrate" evidence="2">
    <location>
        <position position="203"/>
    </location>
</feature>
<organism evidence="5">
    <name type="scientific">Chaetomium thermophilum (strain DSM 1495 / CBS 144.50 / IMI 039719)</name>
    <name type="common">Thermochaetoides thermophila</name>
    <dbReference type="NCBI Taxonomy" id="759272"/>
    <lineage>
        <taxon>Eukaryota</taxon>
        <taxon>Fungi</taxon>
        <taxon>Dikarya</taxon>
        <taxon>Ascomycota</taxon>
        <taxon>Pezizomycotina</taxon>
        <taxon>Sordariomycetes</taxon>
        <taxon>Sordariomycetidae</taxon>
        <taxon>Sordariales</taxon>
        <taxon>Chaetomiaceae</taxon>
        <taxon>Thermochaetoides</taxon>
    </lineage>
</organism>
<keyword evidence="1" id="KW-0456">Lyase</keyword>
<dbReference type="PRINTS" id="PR00146">
    <property type="entry name" value="DHPICSNTHASE"/>
</dbReference>
<dbReference type="OrthoDB" id="191315at2759"/>
<evidence type="ECO:0000256" key="2">
    <source>
        <dbReference type="PIRSR" id="PIRSR001365-1"/>
    </source>
</evidence>
<protein>
    <submittedName>
        <fullName evidence="4">Uncharacterized protein</fullName>
    </submittedName>
</protein>
<evidence type="ECO:0000256" key="3">
    <source>
        <dbReference type="PIRSR" id="PIRSR001365-2"/>
    </source>
</evidence>
<comment type="similarity">
    <text evidence="1">Belongs to the DapA family.</text>
</comment>
<dbReference type="InterPro" id="IPR013785">
    <property type="entry name" value="Aldolase_TIM"/>
</dbReference>
<feature type="binding site" evidence="3">
    <location>
        <position position="246"/>
    </location>
    <ligand>
        <name>pyruvate</name>
        <dbReference type="ChEBI" id="CHEBI:15361"/>
    </ligand>
</feature>
<gene>
    <name evidence="4" type="ORF">CTHT_0055950</name>
</gene>
<dbReference type="KEGG" id="cthr:CTHT_0055950"/>